<dbReference type="Proteomes" id="UP000238196">
    <property type="component" value="Unassembled WGS sequence"/>
</dbReference>
<evidence type="ECO:0000259" key="1">
    <source>
        <dbReference type="Pfam" id="PF00535"/>
    </source>
</evidence>
<dbReference type="OrthoDB" id="9802649at2"/>
<sequence length="433" mass="49573">MEPFISIILPTRDRPGLVKPVLQLLQQQTLENFEVIVSDNAFEKSCEDMVFPFLADKRFKYKKSPGDMNMCAHWDFAIQGAKGKYVSIFSEKFLMRRDAFEILYEAACQTDADILTWQYDYIDNGEIIDGEVHGTYHPLMKPTPMKFYSPEAQLRRRFSCDFPVFSRFNKSQDGYGKIYSGCVKRSLVNSVEKTYGRVFWPQSPDFTSMCAFLNNASVCVDVGESLMLVLNMEGTSNGEATRVSLVKSLQYMGAYCKNIDEYAQALPIPGCFFGHNNPIAGELRLIQRLADKGPIKDLTLDLTALAFWVYQDMNHVTEWGTYKRDAFEQVLAPYLFPATEEKVRRREELEVNLARSIRPNPLEIYHSGLEKVDTFSPSWSAKALAEIHWVEGKAPPRKHLGEHVLSVQAIESYFYSYNKYARQFLGVNTGILK</sequence>
<gene>
    <name evidence="2" type="ORF">C4K68_05130</name>
</gene>
<feature type="domain" description="Glycosyltransferase 2-like" evidence="1">
    <location>
        <begin position="6"/>
        <end position="133"/>
    </location>
</feature>
<dbReference type="InterPro" id="IPR001173">
    <property type="entry name" value="Glyco_trans_2-like"/>
</dbReference>
<evidence type="ECO:0000313" key="2">
    <source>
        <dbReference type="EMBL" id="PPC78436.1"/>
    </source>
</evidence>
<name>A0A2S5KVY3_9PROT</name>
<dbReference type="SUPFAM" id="SSF53448">
    <property type="entry name" value="Nucleotide-diphospho-sugar transferases"/>
    <property type="match status" value="1"/>
</dbReference>
<dbReference type="EMBL" id="PRLP01000015">
    <property type="protein sequence ID" value="PPC78436.1"/>
    <property type="molecule type" value="Genomic_DNA"/>
</dbReference>
<proteinExistence type="predicted"/>
<protein>
    <recommendedName>
        <fullName evidence="1">Glycosyltransferase 2-like domain-containing protein</fullName>
    </recommendedName>
</protein>
<accession>A0A2S5KVY3</accession>
<comment type="caution">
    <text evidence="2">The sequence shown here is derived from an EMBL/GenBank/DDBJ whole genome shotgun (WGS) entry which is preliminary data.</text>
</comment>
<dbReference type="Gene3D" id="3.90.550.10">
    <property type="entry name" value="Spore Coat Polysaccharide Biosynthesis Protein SpsA, Chain A"/>
    <property type="match status" value="1"/>
</dbReference>
<organism evidence="2 3">
    <name type="scientific">Proteobacteria bacterium 228</name>
    <dbReference type="NCBI Taxonomy" id="2083153"/>
    <lineage>
        <taxon>Bacteria</taxon>
        <taxon>Pseudomonadati</taxon>
        <taxon>Pseudomonadota</taxon>
    </lineage>
</organism>
<dbReference type="AlphaFoldDB" id="A0A2S5KVY3"/>
<reference evidence="2 3" key="1">
    <citation type="submission" date="2018-02" db="EMBL/GenBank/DDBJ databases">
        <title>novel marine gammaproteobacteria from coastal saline agro ecosystem.</title>
        <authorList>
            <person name="Krishnan R."/>
            <person name="Ramesh Kumar N."/>
        </authorList>
    </citation>
    <scope>NUCLEOTIDE SEQUENCE [LARGE SCALE GENOMIC DNA]</scope>
    <source>
        <strain evidence="2 3">228</strain>
    </source>
</reference>
<evidence type="ECO:0000313" key="3">
    <source>
        <dbReference type="Proteomes" id="UP000238196"/>
    </source>
</evidence>
<dbReference type="InterPro" id="IPR029044">
    <property type="entry name" value="Nucleotide-diphossugar_trans"/>
</dbReference>
<dbReference type="Pfam" id="PF00535">
    <property type="entry name" value="Glycos_transf_2"/>
    <property type="match status" value="1"/>
</dbReference>